<feature type="signal peptide" evidence="1">
    <location>
        <begin position="1"/>
        <end position="18"/>
    </location>
</feature>
<evidence type="ECO:0000313" key="3">
    <source>
        <dbReference type="WBParaSite" id="nRc.2.0.1.t16818-RA"/>
    </source>
</evidence>
<name>A0A915IRI9_ROMCU</name>
<sequence>MIPSHSILLALFVITVQSQNPRCDLPGQDEFIFVPIRQSQTATICDQNSLQLATIQDTVQNVACVYSSNGKMRRVLIHKHSRKYYTQWQFCRDVQVQKFDGFNEFTGETCQQLIKKLQQVDPSAYNTMFRSSDSQPCDFKTLIDVETTTTAARNQSPDGNNFIMATQSSAVDSCKHGPYNGVFYKNDYPSHCIINDLCPYHGKCIDLTSLYDDIRDNLANEPFVYDERVDNTIEYKRYILKNRLLMYESYEPKPKQEIMRQILEHSFDRSPMPWLSDYVLLQYENIFLNAADKLLYRDINGNTSVEVHKYQWLKRFPAKHLCNMMLKYFPISNTKLFSRHQPHDCPVLTETVGLCRPKNVQFPTSSDSVSYNRNKEPNGNG</sequence>
<keyword evidence="2" id="KW-1185">Reference proteome</keyword>
<reference evidence="3" key="1">
    <citation type="submission" date="2022-11" db="UniProtKB">
        <authorList>
            <consortium name="WormBaseParasite"/>
        </authorList>
    </citation>
    <scope>IDENTIFICATION</scope>
</reference>
<keyword evidence="1" id="KW-0732">Signal</keyword>
<evidence type="ECO:0000313" key="2">
    <source>
        <dbReference type="Proteomes" id="UP000887565"/>
    </source>
</evidence>
<dbReference type="AlphaFoldDB" id="A0A915IRI9"/>
<protein>
    <submittedName>
        <fullName evidence="3">Uncharacterized protein</fullName>
    </submittedName>
</protein>
<organism evidence="2 3">
    <name type="scientific">Romanomermis culicivorax</name>
    <name type="common">Nematode worm</name>
    <dbReference type="NCBI Taxonomy" id="13658"/>
    <lineage>
        <taxon>Eukaryota</taxon>
        <taxon>Metazoa</taxon>
        <taxon>Ecdysozoa</taxon>
        <taxon>Nematoda</taxon>
        <taxon>Enoplea</taxon>
        <taxon>Dorylaimia</taxon>
        <taxon>Mermithida</taxon>
        <taxon>Mermithoidea</taxon>
        <taxon>Mermithidae</taxon>
        <taxon>Romanomermis</taxon>
    </lineage>
</organism>
<dbReference type="WBParaSite" id="nRc.2.0.1.t16818-RA">
    <property type="protein sequence ID" value="nRc.2.0.1.t16818-RA"/>
    <property type="gene ID" value="nRc.2.0.1.g16818"/>
</dbReference>
<accession>A0A915IRI9</accession>
<evidence type="ECO:0000256" key="1">
    <source>
        <dbReference type="SAM" id="SignalP"/>
    </source>
</evidence>
<dbReference type="Proteomes" id="UP000887565">
    <property type="component" value="Unplaced"/>
</dbReference>
<proteinExistence type="predicted"/>
<feature type="chain" id="PRO_5037448867" evidence="1">
    <location>
        <begin position="19"/>
        <end position="381"/>
    </location>
</feature>